<dbReference type="Gene3D" id="3.10.105.10">
    <property type="entry name" value="Dipeptide-binding Protein, Domain 3"/>
    <property type="match status" value="1"/>
</dbReference>
<dbReference type="GO" id="GO:0015833">
    <property type="term" value="P:peptide transport"/>
    <property type="evidence" value="ECO:0007669"/>
    <property type="project" value="TreeGrafter"/>
</dbReference>
<dbReference type="PANTHER" id="PTHR30290">
    <property type="entry name" value="PERIPLASMIC BINDING COMPONENT OF ABC TRANSPORTER"/>
    <property type="match status" value="1"/>
</dbReference>
<dbReference type="Gene3D" id="3.90.76.10">
    <property type="entry name" value="Dipeptide-binding Protein, Domain 1"/>
    <property type="match status" value="1"/>
</dbReference>
<keyword evidence="2" id="KW-0813">Transport</keyword>
<dbReference type="RefSeq" id="WP_093753899.1">
    <property type="nucleotide sequence ID" value="NZ_FNNG01000011.1"/>
</dbReference>
<dbReference type="InterPro" id="IPR039424">
    <property type="entry name" value="SBP_5"/>
</dbReference>
<dbReference type="InterPro" id="IPR030678">
    <property type="entry name" value="Peptide/Ni-bd"/>
</dbReference>
<feature type="domain" description="Solute-binding protein family 5" evidence="4">
    <location>
        <begin position="94"/>
        <end position="477"/>
    </location>
</feature>
<dbReference type="EMBL" id="FNNG01000011">
    <property type="protein sequence ID" value="SDX46075.1"/>
    <property type="molecule type" value="Genomic_DNA"/>
</dbReference>
<dbReference type="InterPro" id="IPR000914">
    <property type="entry name" value="SBP_5_dom"/>
</dbReference>
<keyword evidence="3" id="KW-0732">Signal</keyword>
<dbReference type="OrthoDB" id="9772924at2"/>
<evidence type="ECO:0000259" key="4">
    <source>
        <dbReference type="Pfam" id="PF00496"/>
    </source>
</evidence>
<evidence type="ECO:0000313" key="6">
    <source>
        <dbReference type="Proteomes" id="UP000198828"/>
    </source>
</evidence>
<evidence type="ECO:0000256" key="1">
    <source>
        <dbReference type="ARBA" id="ARBA00005695"/>
    </source>
</evidence>
<proteinExistence type="inferred from homology"/>
<organism evidence="5 6">
    <name type="scientific">Tepidimicrobium xylanilyticum</name>
    <dbReference type="NCBI Taxonomy" id="1123352"/>
    <lineage>
        <taxon>Bacteria</taxon>
        <taxon>Bacillati</taxon>
        <taxon>Bacillota</taxon>
        <taxon>Tissierellia</taxon>
        <taxon>Tissierellales</taxon>
        <taxon>Tepidimicrobiaceae</taxon>
        <taxon>Tepidimicrobium</taxon>
    </lineage>
</organism>
<dbReference type="GO" id="GO:0043190">
    <property type="term" value="C:ATP-binding cassette (ABC) transporter complex"/>
    <property type="evidence" value="ECO:0007669"/>
    <property type="project" value="InterPro"/>
</dbReference>
<dbReference type="Proteomes" id="UP000198828">
    <property type="component" value="Unassembled WGS sequence"/>
</dbReference>
<accession>A0A1H3BWF8</accession>
<dbReference type="PANTHER" id="PTHR30290:SF9">
    <property type="entry name" value="OLIGOPEPTIDE-BINDING PROTEIN APPA"/>
    <property type="match status" value="1"/>
</dbReference>
<keyword evidence="6" id="KW-1185">Reference proteome</keyword>
<dbReference type="CDD" id="cd08513">
    <property type="entry name" value="PBP2_thermophilic_Hb8_like"/>
    <property type="match status" value="1"/>
</dbReference>
<dbReference type="GO" id="GO:0042597">
    <property type="term" value="C:periplasmic space"/>
    <property type="evidence" value="ECO:0007669"/>
    <property type="project" value="UniProtKB-ARBA"/>
</dbReference>
<dbReference type="Gene3D" id="3.40.190.10">
    <property type="entry name" value="Periplasmic binding protein-like II"/>
    <property type="match status" value="1"/>
</dbReference>
<dbReference type="Pfam" id="PF00496">
    <property type="entry name" value="SBP_bac_5"/>
    <property type="match status" value="1"/>
</dbReference>
<name>A0A1H3BWF8_9FIRM</name>
<gene>
    <name evidence="5" type="ORF">SAMN05660923_02339</name>
</gene>
<comment type="similarity">
    <text evidence="1">Belongs to the bacterial solute-binding protein 5 family.</text>
</comment>
<protein>
    <submittedName>
        <fullName evidence="5">Peptide/nickel transport system substrate-binding protein</fullName>
    </submittedName>
</protein>
<dbReference type="SUPFAM" id="SSF53850">
    <property type="entry name" value="Periplasmic binding protein-like II"/>
    <property type="match status" value="1"/>
</dbReference>
<evidence type="ECO:0000313" key="5">
    <source>
        <dbReference type="EMBL" id="SDX46075.1"/>
    </source>
</evidence>
<reference evidence="5 6" key="1">
    <citation type="submission" date="2016-10" db="EMBL/GenBank/DDBJ databases">
        <authorList>
            <person name="de Groot N.N."/>
        </authorList>
    </citation>
    <scope>NUCLEOTIDE SEQUENCE [LARGE SCALE GENOMIC DNA]</scope>
    <source>
        <strain evidence="5 6">DSM 23310</strain>
    </source>
</reference>
<evidence type="ECO:0000256" key="3">
    <source>
        <dbReference type="ARBA" id="ARBA00022729"/>
    </source>
</evidence>
<evidence type="ECO:0000256" key="2">
    <source>
        <dbReference type="ARBA" id="ARBA00022448"/>
    </source>
</evidence>
<dbReference type="AlphaFoldDB" id="A0A1H3BWF8"/>
<dbReference type="GO" id="GO:1904680">
    <property type="term" value="F:peptide transmembrane transporter activity"/>
    <property type="evidence" value="ECO:0007669"/>
    <property type="project" value="TreeGrafter"/>
</dbReference>
<dbReference type="PROSITE" id="PS51257">
    <property type="entry name" value="PROKAR_LIPOPROTEIN"/>
    <property type="match status" value="1"/>
</dbReference>
<sequence length="586" mass="67732">MKLNKTLLILLILTIFLSFTGCNRKDDGGSNIFEVFEVEEKDDKEYEPEYGGKLILPLTNFTTLNPLTCENNSYYHFSKLIFESLFDLDKNFQIENQLADDYAIYSDGTIAIKLKENVYWHDGQKFTAEDVAFTINVIKHAKNDNVYKRMWSDLLGPFSISNINSLINVKIIDDYNLEIKFGKIFSNNLEALTFPIIPKHRFTVGSEDRNSYIKALKDDNYIPVGTGPYKFVNYERFKEVQLECFEDYREGRPYIDKIIGRILDDNELALTAFEVGQIDLSLALGVDWEKFDQSNRVKILEFISQNYEFLGFNFSKPIFNAENSSHLRKAIAYGIDRQAIIQKVYLGHATQTDLPIHPDSWLLSEEANFYGYSPAKAHQELNNLGWKDIDGDGYYEDENGNAVVLKLLTNSYNPLRLKTADIVVEDLNKLGIRVIKDYPDKIPNNLTEEMVEEQWEKINTKVLKGDYDLLLLGWNISPVIELSSIFHSSAIGMGTNIIKYNSVIMDQMLEAAFNSTSREEKQKNYEILQSQIIKELPYISLFFRNNAVLMDKKIMGDVGSNFYNIYKNIANWYIPKEFQEEKVDKN</sequence>
<dbReference type="PIRSF" id="PIRSF002741">
    <property type="entry name" value="MppA"/>
    <property type="match status" value="1"/>
</dbReference>